<sequence>MRNLLLLLALCMIFSCKQRTANKTSKLSGKYTVVGFKVKTDMQKDGGRLIAATDGQSYAFNFTSEDAVLINPKLGMEYFSDSVFKYRVTDTILFLSDKNSEHAIRYRRDGEILNLFINTNGIDTLQIMPVKQAGLN</sequence>
<dbReference type="EMBL" id="FNAI01000009">
    <property type="protein sequence ID" value="SDE76815.1"/>
    <property type="molecule type" value="Genomic_DNA"/>
</dbReference>
<evidence type="ECO:0000313" key="3">
    <source>
        <dbReference type="Proteomes" id="UP000199072"/>
    </source>
</evidence>
<name>A0A1G7FME7_9SPHI</name>
<organism evidence="2 3">
    <name type="scientific">Mucilaginibacter pineti</name>
    <dbReference type="NCBI Taxonomy" id="1391627"/>
    <lineage>
        <taxon>Bacteria</taxon>
        <taxon>Pseudomonadati</taxon>
        <taxon>Bacteroidota</taxon>
        <taxon>Sphingobacteriia</taxon>
        <taxon>Sphingobacteriales</taxon>
        <taxon>Sphingobacteriaceae</taxon>
        <taxon>Mucilaginibacter</taxon>
    </lineage>
</organism>
<dbReference type="PROSITE" id="PS51257">
    <property type="entry name" value="PROKAR_LIPOPROTEIN"/>
    <property type="match status" value="1"/>
</dbReference>
<dbReference type="OrthoDB" id="838430at2"/>
<feature type="chain" id="PRO_5011672338" evidence="1">
    <location>
        <begin position="22"/>
        <end position="136"/>
    </location>
</feature>
<keyword evidence="1" id="KW-0732">Signal</keyword>
<keyword evidence="3" id="KW-1185">Reference proteome</keyword>
<evidence type="ECO:0000256" key="1">
    <source>
        <dbReference type="SAM" id="SignalP"/>
    </source>
</evidence>
<dbReference type="AlphaFoldDB" id="A0A1G7FME7"/>
<protein>
    <submittedName>
        <fullName evidence="2">Uncharacterized protein</fullName>
    </submittedName>
</protein>
<dbReference type="RefSeq" id="WP_143014167.1">
    <property type="nucleotide sequence ID" value="NZ_FNAI01000009.1"/>
</dbReference>
<accession>A0A1G7FME7</accession>
<evidence type="ECO:0000313" key="2">
    <source>
        <dbReference type="EMBL" id="SDE76815.1"/>
    </source>
</evidence>
<reference evidence="2 3" key="1">
    <citation type="submission" date="2016-10" db="EMBL/GenBank/DDBJ databases">
        <authorList>
            <person name="de Groot N.N."/>
        </authorList>
    </citation>
    <scope>NUCLEOTIDE SEQUENCE [LARGE SCALE GENOMIC DNA]</scope>
    <source>
        <strain evidence="2 3">47C3B</strain>
    </source>
</reference>
<feature type="signal peptide" evidence="1">
    <location>
        <begin position="1"/>
        <end position="21"/>
    </location>
</feature>
<proteinExistence type="predicted"/>
<gene>
    <name evidence="2" type="ORF">SAMN05216464_109116</name>
</gene>
<dbReference type="Proteomes" id="UP000199072">
    <property type="component" value="Unassembled WGS sequence"/>
</dbReference>